<feature type="compositionally biased region" description="Polar residues" evidence="1">
    <location>
        <begin position="650"/>
        <end position="660"/>
    </location>
</feature>
<dbReference type="InterPro" id="IPR029045">
    <property type="entry name" value="ClpP/crotonase-like_dom_sf"/>
</dbReference>
<feature type="region of interest" description="Disordered" evidence="1">
    <location>
        <begin position="255"/>
        <end position="286"/>
    </location>
</feature>
<dbReference type="Gene3D" id="3.90.226.10">
    <property type="entry name" value="2-enoyl-CoA Hydratase, Chain A, domain 1"/>
    <property type="match status" value="1"/>
</dbReference>
<dbReference type="Proteomes" id="UP001305414">
    <property type="component" value="Unassembled WGS sequence"/>
</dbReference>
<organism evidence="4 5">
    <name type="scientific">Xylaria bambusicola</name>
    <dbReference type="NCBI Taxonomy" id="326684"/>
    <lineage>
        <taxon>Eukaryota</taxon>
        <taxon>Fungi</taxon>
        <taxon>Dikarya</taxon>
        <taxon>Ascomycota</taxon>
        <taxon>Pezizomycotina</taxon>
        <taxon>Sordariomycetes</taxon>
        <taxon>Xylariomycetidae</taxon>
        <taxon>Xylariales</taxon>
        <taxon>Xylariaceae</taxon>
        <taxon>Xylaria</taxon>
    </lineage>
</organism>
<feature type="domain" description="CPAF-like PDZ" evidence="3">
    <location>
        <begin position="113"/>
        <end position="235"/>
    </location>
</feature>
<accession>A0AAN7UH77</accession>
<dbReference type="EMBL" id="JAWHQM010000002">
    <property type="protein sequence ID" value="KAK5625681.1"/>
    <property type="molecule type" value="Genomic_DNA"/>
</dbReference>
<dbReference type="InterPro" id="IPR056186">
    <property type="entry name" value="PDZ_CPAF-rel"/>
</dbReference>
<dbReference type="Pfam" id="PF23658">
    <property type="entry name" value="PDZ_CPAF_rel"/>
    <property type="match status" value="1"/>
</dbReference>
<name>A0AAN7UH77_9PEZI</name>
<proteinExistence type="predicted"/>
<dbReference type="SUPFAM" id="SSF52096">
    <property type="entry name" value="ClpP/crotonase"/>
    <property type="match status" value="1"/>
</dbReference>
<keyword evidence="5" id="KW-1185">Reference proteome</keyword>
<dbReference type="InterPro" id="IPR052766">
    <property type="entry name" value="S41A_metabolite_peptidase"/>
</dbReference>
<evidence type="ECO:0000313" key="5">
    <source>
        <dbReference type="Proteomes" id="UP001305414"/>
    </source>
</evidence>
<feature type="transmembrane region" description="Helical" evidence="2">
    <location>
        <begin position="690"/>
        <end position="709"/>
    </location>
</feature>
<gene>
    <name evidence="4" type="ORF">RRF57_001397</name>
</gene>
<evidence type="ECO:0000256" key="1">
    <source>
        <dbReference type="SAM" id="MobiDB-lite"/>
    </source>
</evidence>
<sequence length="710" mass="75834">MKLVQESSSGIIDGQAALDCLESFPFDAAKADGFLTEIRKYFQFQSTLEVLKRPPDTYLSVGVDIVGGLDKLSNTTYKNQFQFDSDLRSLIRSANDGHFFILPCSLGPFDFLRQTIGLASVSKDGLEKPDIYVAHDVRALSLGSTRVSPVTTINGQGVIEYLETAAALLVSQDPDARWNSLFASTAALATGDTDIAALWGQFTSNAGLWPGVNNTRLEFKNGSTLDLPTLAQYNYQSILPSSTALYEAACMPDGPDNLRRGTRTKRNDNAEVSPTATAGPPGFPKPFTRDPYNQISGYTLDDDTAVMFIPTFAGGSDFPVGQDLVFGQVATEIVNTAIANGRTKLIIDLSQNGGGDIARSFDLFKLFFPSQPPYSATRFRRHDASDLLARSGKDVNYTAAGADPFDFQGAVNPAQDAGFSSVDDFLEGETQLGVNVTSLYANFNYTLLSLLNIDNGPIRGFGGAPINKTQPYAPEDILIITDGICASTCTTFVNLMVNAGGVRALTFGGRPRFEPMQVMGGVRGAQSLAFADLDAEIAEAIARLNDNPSIFSQEQIDLAQKVWPKGLNNLPLPINGGGVNLRNAYQEGADHLPLQFDYQASDCRLFYTAQNLVDPSSTWADAKAAIWGDRGCVKNSTGGRGSLADRTRNDNPNSNSTGDNLTGGDSGGEIGSDNLSLDIGNSEGSSALRLHLGGGLLALSVLASVLAVIM</sequence>
<feature type="region of interest" description="Disordered" evidence="1">
    <location>
        <begin position="638"/>
        <end position="667"/>
    </location>
</feature>
<dbReference type="PANTHER" id="PTHR37049:SF4">
    <property type="entry name" value="RHODANESE DOMAIN-CONTAINING PROTEIN"/>
    <property type="match status" value="1"/>
</dbReference>
<dbReference type="PANTHER" id="PTHR37049">
    <property type="entry name" value="PEPTIDASE S41 FAMILY PROTEIN"/>
    <property type="match status" value="1"/>
</dbReference>
<dbReference type="AlphaFoldDB" id="A0AAN7UH77"/>
<evidence type="ECO:0000313" key="4">
    <source>
        <dbReference type="EMBL" id="KAK5625681.1"/>
    </source>
</evidence>
<protein>
    <recommendedName>
        <fullName evidence="3">CPAF-like PDZ domain-containing protein</fullName>
    </recommendedName>
</protein>
<keyword evidence="2" id="KW-0472">Membrane</keyword>
<keyword evidence="2" id="KW-1133">Transmembrane helix</keyword>
<keyword evidence="2" id="KW-0812">Transmembrane</keyword>
<comment type="caution">
    <text evidence="4">The sequence shown here is derived from an EMBL/GenBank/DDBJ whole genome shotgun (WGS) entry which is preliminary data.</text>
</comment>
<reference evidence="4 5" key="1">
    <citation type="submission" date="2023-10" db="EMBL/GenBank/DDBJ databases">
        <title>Draft genome sequence of Xylaria bambusicola isolate GMP-LS, the root and basal stem rot pathogen of sugarcane in Indonesia.</title>
        <authorList>
            <person name="Selvaraj P."/>
            <person name="Muralishankar V."/>
            <person name="Muruganantham S."/>
            <person name="Sp S."/>
            <person name="Haryani S."/>
            <person name="Lau K.J.X."/>
            <person name="Naqvi N.I."/>
        </authorList>
    </citation>
    <scope>NUCLEOTIDE SEQUENCE [LARGE SCALE GENOMIC DNA]</scope>
    <source>
        <strain evidence="4">GMP-LS</strain>
    </source>
</reference>
<evidence type="ECO:0000259" key="3">
    <source>
        <dbReference type="Pfam" id="PF23658"/>
    </source>
</evidence>
<evidence type="ECO:0000256" key="2">
    <source>
        <dbReference type="SAM" id="Phobius"/>
    </source>
</evidence>